<proteinExistence type="predicted"/>
<evidence type="ECO:0000313" key="3">
    <source>
        <dbReference type="Proteomes" id="UP000177594"/>
    </source>
</evidence>
<organism evidence="2 3">
    <name type="scientific">Candidatus Yanofskybacteria bacterium RIFCSPHIGHO2_01_FULL_39_8b</name>
    <dbReference type="NCBI Taxonomy" id="1802659"/>
    <lineage>
        <taxon>Bacteria</taxon>
        <taxon>Candidatus Yanofskyibacteriota</taxon>
    </lineage>
</organism>
<dbReference type="InterPro" id="IPR007712">
    <property type="entry name" value="RelE/ParE_toxin"/>
</dbReference>
<dbReference type="SUPFAM" id="SSF143011">
    <property type="entry name" value="RelE-like"/>
    <property type="match status" value="1"/>
</dbReference>
<dbReference type="EMBL" id="MGIZ01000049">
    <property type="protein sequence ID" value="OGM97686.1"/>
    <property type="molecule type" value="Genomic_DNA"/>
</dbReference>
<dbReference type="PANTHER" id="PTHR38813:SF1">
    <property type="entry name" value="TOXIN RELE1-RELATED"/>
    <property type="match status" value="1"/>
</dbReference>
<dbReference type="Proteomes" id="UP000177594">
    <property type="component" value="Unassembled WGS sequence"/>
</dbReference>
<dbReference type="InterPro" id="IPR052747">
    <property type="entry name" value="TA_system_RelE_toxin"/>
</dbReference>
<accession>A0A1F8E9Z0</accession>
<evidence type="ECO:0008006" key="4">
    <source>
        <dbReference type="Google" id="ProtNLM"/>
    </source>
</evidence>
<keyword evidence="1" id="KW-1277">Toxin-antitoxin system</keyword>
<dbReference type="PANTHER" id="PTHR38813">
    <property type="match status" value="1"/>
</dbReference>
<dbReference type="AlphaFoldDB" id="A0A1F8E9Z0"/>
<sequence>MNWSVIITEKAKKSLRRIPRSDYNIISNIIDKLKLNPFLSSVQKLKADTDTWRLRTGNYRIFLKLFPNEKVVFVLNVKRRTATTY</sequence>
<evidence type="ECO:0000256" key="1">
    <source>
        <dbReference type="ARBA" id="ARBA00022649"/>
    </source>
</evidence>
<protein>
    <recommendedName>
        <fullName evidence="4">Plasmid stabilization protein</fullName>
    </recommendedName>
</protein>
<dbReference type="Gene3D" id="3.30.2310.20">
    <property type="entry name" value="RelE-like"/>
    <property type="match status" value="1"/>
</dbReference>
<evidence type="ECO:0000313" key="2">
    <source>
        <dbReference type="EMBL" id="OGM97686.1"/>
    </source>
</evidence>
<dbReference type="Pfam" id="PF05016">
    <property type="entry name" value="ParE_toxin"/>
    <property type="match status" value="1"/>
</dbReference>
<reference evidence="2 3" key="1">
    <citation type="journal article" date="2016" name="Nat. Commun.">
        <title>Thousands of microbial genomes shed light on interconnected biogeochemical processes in an aquifer system.</title>
        <authorList>
            <person name="Anantharaman K."/>
            <person name="Brown C.T."/>
            <person name="Hug L.A."/>
            <person name="Sharon I."/>
            <person name="Castelle C.J."/>
            <person name="Probst A.J."/>
            <person name="Thomas B.C."/>
            <person name="Singh A."/>
            <person name="Wilkins M.J."/>
            <person name="Karaoz U."/>
            <person name="Brodie E.L."/>
            <person name="Williams K.H."/>
            <person name="Hubbard S.S."/>
            <person name="Banfield J.F."/>
        </authorList>
    </citation>
    <scope>NUCLEOTIDE SEQUENCE [LARGE SCALE GENOMIC DNA]</scope>
</reference>
<name>A0A1F8E9Z0_9BACT</name>
<comment type="caution">
    <text evidence="2">The sequence shown here is derived from an EMBL/GenBank/DDBJ whole genome shotgun (WGS) entry which is preliminary data.</text>
</comment>
<gene>
    <name evidence="2" type="ORF">A2817_02270</name>
</gene>
<dbReference type="InterPro" id="IPR035093">
    <property type="entry name" value="RelE/ParE_toxin_dom_sf"/>
</dbReference>